<keyword evidence="3 7" id="KW-0812">Transmembrane</keyword>
<dbReference type="Pfam" id="PF12704">
    <property type="entry name" value="MacB_PCD"/>
    <property type="match status" value="1"/>
</dbReference>
<dbReference type="InterPro" id="IPR050250">
    <property type="entry name" value="Macrolide_Exporter_MacB"/>
</dbReference>
<protein>
    <submittedName>
        <fullName evidence="10">ABC transporter permease, putative ABC transport system permease protein</fullName>
    </submittedName>
</protein>
<feature type="transmembrane region" description="Helical" evidence="7">
    <location>
        <begin position="413"/>
        <end position="436"/>
    </location>
</feature>
<evidence type="ECO:0000256" key="4">
    <source>
        <dbReference type="ARBA" id="ARBA00022989"/>
    </source>
</evidence>
<dbReference type="PANTHER" id="PTHR30572:SF9">
    <property type="entry name" value="ABC TRANSPORTER PERMEASE PROTEIN"/>
    <property type="match status" value="1"/>
</dbReference>
<feature type="transmembrane region" description="Helical" evidence="7">
    <location>
        <begin position="291"/>
        <end position="312"/>
    </location>
</feature>
<evidence type="ECO:0000256" key="1">
    <source>
        <dbReference type="ARBA" id="ARBA00004651"/>
    </source>
</evidence>
<feature type="domain" description="MacB-like periplasmic core" evidence="9">
    <location>
        <begin position="22"/>
        <end position="259"/>
    </location>
</feature>
<comment type="subcellular location">
    <subcellularLocation>
        <location evidence="1">Cell membrane</location>
        <topology evidence="1">Multi-pass membrane protein</topology>
    </subcellularLocation>
</comment>
<proteinExistence type="predicted"/>
<dbReference type="AlphaFoldDB" id="A0A0G4B5E8"/>
<feature type="compositionally biased region" description="Low complexity" evidence="6">
    <location>
        <begin position="124"/>
        <end position="134"/>
    </location>
</feature>
<evidence type="ECO:0000313" key="10">
    <source>
        <dbReference type="EMBL" id="AKM82648.1"/>
    </source>
</evidence>
<gene>
    <name evidence="10" type="ORF">UT28_C0001G0871</name>
</gene>
<dbReference type="InterPro" id="IPR003838">
    <property type="entry name" value="ABC3_permease_C"/>
</dbReference>
<evidence type="ECO:0000259" key="9">
    <source>
        <dbReference type="Pfam" id="PF12704"/>
    </source>
</evidence>
<evidence type="ECO:0000259" key="8">
    <source>
        <dbReference type="Pfam" id="PF02687"/>
    </source>
</evidence>
<keyword evidence="2" id="KW-1003">Cell membrane</keyword>
<feature type="domain" description="ABC3 transporter permease C-terminal" evidence="8">
    <location>
        <begin position="294"/>
        <end position="439"/>
    </location>
</feature>
<organism evidence="10 11">
    <name type="scientific">Berkelbacteria bacterium GW2011_GWE1_39_12</name>
    <dbReference type="NCBI Taxonomy" id="1618337"/>
    <lineage>
        <taxon>Bacteria</taxon>
        <taxon>Candidatus Berkelbacteria</taxon>
    </lineage>
</organism>
<evidence type="ECO:0000313" key="11">
    <source>
        <dbReference type="Proteomes" id="UP000035648"/>
    </source>
</evidence>
<accession>A0A0G4B5E8</accession>
<dbReference type="Proteomes" id="UP000035648">
    <property type="component" value="Chromosome"/>
</dbReference>
<dbReference type="InterPro" id="IPR025857">
    <property type="entry name" value="MacB_PCD"/>
</dbReference>
<keyword evidence="5 7" id="KW-0472">Membrane</keyword>
<dbReference type="PANTHER" id="PTHR30572">
    <property type="entry name" value="MEMBRANE COMPONENT OF TRANSPORTER-RELATED"/>
    <property type="match status" value="1"/>
</dbReference>
<evidence type="ECO:0000256" key="6">
    <source>
        <dbReference type="SAM" id="MobiDB-lite"/>
    </source>
</evidence>
<dbReference type="PATRIC" id="fig|1618337.4.peg.859"/>
<dbReference type="EMBL" id="CP011213">
    <property type="protein sequence ID" value="AKM82648.1"/>
    <property type="molecule type" value="Genomic_DNA"/>
</dbReference>
<feature type="transmembrane region" description="Helical" evidence="7">
    <location>
        <begin position="21"/>
        <end position="39"/>
    </location>
</feature>
<feature type="region of interest" description="Disordered" evidence="6">
    <location>
        <begin position="110"/>
        <end position="134"/>
    </location>
</feature>
<evidence type="ECO:0000256" key="7">
    <source>
        <dbReference type="SAM" id="Phobius"/>
    </source>
</evidence>
<dbReference type="Pfam" id="PF02687">
    <property type="entry name" value="FtsX"/>
    <property type="match status" value="1"/>
</dbReference>
<dbReference type="STRING" id="1618337.UT28_C0001G0871"/>
<reference evidence="10 11" key="1">
    <citation type="journal article" date="2015" name="Nature">
        <title>rRNA introns, odd ribosomes, and small enigmatic genomes across a large radiation of phyla.</title>
        <authorList>
            <person name="Brown C.T."/>
            <person name="Hug L.A."/>
            <person name="Thomas B.C."/>
            <person name="Sharon I."/>
            <person name="Castelle C.J."/>
            <person name="Singh A."/>
            <person name="Wilkins M.J."/>
            <person name="Williams K.H."/>
            <person name="Banfield J.F."/>
        </authorList>
    </citation>
    <scope>NUCLEOTIDE SEQUENCE [LARGE SCALE GENOMIC DNA]</scope>
</reference>
<dbReference type="GO" id="GO:0022857">
    <property type="term" value="F:transmembrane transporter activity"/>
    <property type="evidence" value="ECO:0007669"/>
    <property type="project" value="TreeGrafter"/>
</dbReference>
<evidence type="ECO:0000256" key="3">
    <source>
        <dbReference type="ARBA" id="ARBA00022692"/>
    </source>
</evidence>
<dbReference type="GO" id="GO:0005886">
    <property type="term" value="C:plasma membrane"/>
    <property type="evidence" value="ECO:0007669"/>
    <property type="project" value="UniProtKB-SubCell"/>
</dbReference>
<evidence type="ECO:0000256" key="2">
    <source>
        <dbReference type="ARBA" id="ARBA00022475"/>
    </source>
</evidence>
<sequence>MGVISRGVKNAFRNGVRTTSIIFILALSIAMSLIMLLALKTVDAKISSVKGSIGNTITISPAGVRGFEGGGTLLTDANVTDVKGLSHVVSTIGVLSDRLESASTNLISSIEPGEFGNRQKRQENSSVSSNNTSANQSFTMPVMVSATSDINSLSSLNVSELTLTSGDKIDASSSENIAMLGKDLASKNGLSVGSTFKAYDQDIKVVGIYDTGNTFTNGSVLMPLKTLQNLSSQTGQVNQIVVTTDSIDNLSSVETAIKDKIGSDKVDVVSSQDQSQNAVTPLENIKTISTYSLVGSIIAGSIIILLTMVMIVRERRREIGVLKAIGSSNTKIMAQFISEALTLTLISSLAGIILGLIFSNPVLKIMVTNTESSVSTGGPGRVMGGGGGAMMLKIGNGTGNALREMHAVIGWDIILYGFLAAIIIAIIGSAIPSFLISKVRPAEVMRAE</sequence>
<keyword evidence="4 7" id="KW-1133">Transmembrane helix</keyword>
<evidence type="ECO:0000256" key="5">
    <source>
        <dbReference type="ARBA" id="ARBA00023136"/>
    </source>
</evidence>
<feature type="transmembrane region" description="Helical" evidence="7">
    <location>
        <begin position="332"/>
        <end position="358"/>
    </location>
</feature>
<dbReference type="KEGG" id="bbgw:UT28_C0001G0871"/>
<name>A0A0G4B5E8_9BACT</name>